<dbReference type="AlphaFoldDB" id="A0A6J2TUL8"/>
<accession>A0A6J2TUL8</accession>
<dbReference type="GO" id="GO:0008017">
    <property type="term" value="F:microtubule binding"/>
    <property type="evidence" value="ECO:0007669"/>
    <property type="project" value="InterPro"/>
</dbReference>
<dbReference type="PANTHER" id="PTHR10623">
    <property type="entry name" value="MICROTUBULE-ASSOCIATED PROTEIN RP/EB FAMILY MEMBER"/>
    <property type="match status" value="1"/>
</dbReference>
<evidence type="ECO:0000259" key="2">
    <source>
        <dbReference type="PROSITE" id="PS50021"/>
    </source>
</evidence>
<dbReference type="Gene3D" id="1.10.418.10">
    <property type="entry name" value="Calponin-like domain"/>
    <property type="match status" value="1"/>
</dbReference>
<evidence type="ECO:0000256" key="1">
    <source>
        <dbReference type="SAM" id="MobiDB-lite"/>
    </source>
</evidence>
<organism evidence="3 4">
    <name type="scientific">Drosophila lebanonensis</name>
    <name type="common">Fruit fly</name>
    <name type="synonym">Scaptodrosophila lebanonensis</name>
    <dbReference type="NCBI Taxonomy" id="7225"/>
    <lineage>
        <taxon>Eukaryota</taxon>
        <taxon>Metazoa</taxon>
        <taxon>Ecdysozoa</taxon>
        <taxon>Arthropoda</taxon>
        <taxon>Hexapoda</taxon>
        <taxon>Insecta</taxon>
        <taxon>Pterygota</taxon>
        <taxon>Neoptera</taxon>
        <taxon>Endopterygota</taxon>
        <taxon>Diptera</taxon>
        <taxon>Brachycera</taxon>
        <taxon>Muscomorpha</taxon>
        <taxon>Ephydroidea</taxon>
        <taxon>Drosophilidae</taxon>
        <taxon>Scaptodrosophila</taxon>
    </lineage>
</organism>
<dbReference type="GeneID" id="115627328"/>
<feature type="region of interest" description="Disordered" evidence="1">
    <location>
        <begin position="209"/>
        <end position="235"/>
    </location>
</feature>
<evidence type="ECO:0000313" key="3">
    <source>
        <dbReference type="Proteomes" id="UP000504634"/>
    </source>
</evidence>
<dbReference type="InterPro" id="IPR027328">
    <property type="entry name" value="MAPRE"/>
</dbReference>
<dbReference type="InterPro" id="IPR036872">
    <property type="entry name" value="CH_dom_sf"/>
</dbReference>
<dbReference type="PROSITE" id="PS50021">
    <property type="entry name" value="CH"/>
    <property type="match status" value="1"/>
</dbReference>
<reference evidence="4" key="1">
    <citation type="submission" date="2025-08" db="UniProtKB">
        <authorList>
            <consortium name="RefSeq"/>
        </authorList>
    </citation>
    <scope>IDENTIFICATION</scope>
    <source>
        <strain evidence="4">11010-0011.00</strain>
        <tissue evidence="4">Whole body</tissue>
    </source>
</reference>
<sequence>MLPGYNLNNNEIHLLIHWINSALKGAATCTDLEQLRDGVIYCKLLVTLHPGALSKDLVIEQCRNASDFMHNYLLLRAGFDNARIRWNFEVKDLIDGRMNEMVRLAKFFVYLFGMQQKAADAASMLPTPLPPRDNEARKPESKLPKLYHVLDHSFPLPQPVLMCDVPRMAQPAPTGNRRTFTHTFHTDHSVSVNAVCDCAHRQHWSYTPPTGTHFKQQQQQQSKMGPNGQQGREKQ</sequence>
<feature type="compositionally biased region" description="Polar residues" evidence="1">
    <location>
        <begin position="222"/>
        <end position="235"/>
    </location>
</feature>
<dbReference type="InterPro" id="IPR001715">
    <property type="entry name" value="CH_dom"/>
</dbReference>
<name>A0A6J2TUL8_DROLE</name>
<evidence type="ECO:0000313" key="4">
    <source>
        <dbReference type="RefSeq" id="XP_030378833.1"/>
    </source>
</evidence>
<dbReference type="OrthoDB" id="7859315at2759"/>
<dbReference type="CDD" id="cd00014">
    <property type="entry name" value="CH_SF"/>
    <property type="match status" value="1"/>
</dbReference>
<dbReference type="RefSeq" id="XP_030378833.1">
    <property type="nucleotide sequence ID" value="XM_030522973.1"/>
</dbReference>
<dbReference type="Pfam" id="PF00307">
    <property type="entry name" value="CH"/>
    <property type="match status" value="1"/>
</dbReference>
<proteinExistence type="predicted"/>
<gene>
    <name evidence="4" type="primary">LOC115627328</name>
</gene>
<dbReference type="SUPFAM" id="SSF47576">
    <property type="entry name" value="Calponin-homology domain, CH-domain"/>
    <property type="match status" value="1"/>
</dbReference>
<keyword evidence="3" id="KW-1185">Reference proteome</keyword>
<protein>
    <submittedName>
        <fullName evidence="4">Microtubule-associated protein RP/EB family member 2-like</fullName>
    </submittedName>
</protein>
<feature type="domain" description="Calponin-homology (CH)" evidence="2">
    <location>
        <begin position="9"/>
        <end position="116"/>
    </location>
</feature>
<dbReference type="Proteomes" id="UP000504634">
    <property type="component" value="Unplaced"/>
</dbReference>